<evidence type="ECO:0000313" key="12">
    <source>
        <dbReference type="EMBL" id="MFC0674001.1"/>
    </source>
</evidence>
<keyword evidence="5" id="KW-0547">Nucleotide-binding</keyword>
<evidence type="ECO:0000256" key="6">
    <source>
        <dbReference type="ARBA" id="ARBA00022777"/>
    </source>
</evidence>
<feature type="transmembrane region" description="Helical" evidence="10">
    <location>
        <begin position="71"/>
        <end position="97"/>
    </location>
</feature>
<accession>A0ABV6RAI4</accession>
<dbReference type="SUPFAM" id="SSF55874">
    <property type="entry name" value="ATPase domain of HSP90 chaperone/DNA topoisomerase II/histidine kinase"/>
    <property type="match status" value="1"/>
</dbReference>
<evidence type="ECO:0000256" key="7">
    <source>
        <dbReference type="ARBA" id="ARBA00022840"/>
    </source>
</evidence>
<evidence type="ECO:0000256" key="10">
    <source>
        <dbReference type="SAM" id="Phobius"/>
    </source>
</evidence>
<evidence type="ECO:0000256" key="1">
    <source>
        <dbReference type="ARBA" id="ARBA00000085"/>
    </source>
</evidence>
<keyword evidence="10" id="KW-0472">Membrane</keyword>
<dbReference type="PANTHER" id="PTHR24421:SF10">
    <property type="entry name" value="NITRATE_NITRITE SENSOR PROTEIN NARQ"/>
    <property type="match status" value="1"/>
</dbReference>
<keyword evidence="7" id="KW-0067">ATP-binding</keyword>
<dbReference type="Gene3D" id="1.20.5.1930">
    <property type="match status" value="1"/>
</dbReference>
<sequence length="387" mass="41584">MQSKDSAASPRPAGGRIPARRWWLEGLVVLCGATEVLTGLLLMRGTLSIVAAAAGAVLVAALLFRHRHWRWLLPLVLALNACAVSFTVLVAGAYGYATRSSSRVMIGLVTLLACLAAGTPPLVVSQDRTTIVFVALMVLMTLTAAVLGMYTSARRELLDQLRERAEQAEHGRSVAEEQARRAERTRIAREMHDIVAHKISLIALQAGALEVNQNLDQAQVSAAAGLMRSTAADALTELRQVLGVLRGTEESAPLAPQPTWDDVRRLVTTSQEAGIRVELYDFIDAHVPDPLARTAYRVVQEGLTNIHKHARHTKARVALIGEPGDELIVEVSNLLPRGFTTDLPGARMGLSGIETRVSHAGGTITAGPTADGRFEVKAVIPWPAQTP</sequence>
<feature type="transmembrane region" description="Helical" evidence="10">
    <location>
        <begin position="131"/>
        <end position="150"/>
    </location>
</feature>
<dbReference type="Gene3D" id="3.30.565.10">
    <property type="entry name" value="Histidine kinase-like ATPase, C-terminal domain"/>
    <property type="match status" value="1"/>
</dbReference>
<keyword evidence="6 12" id="KW-0418">Kinase</keyword>
<evidence type="ECO:0000256" key="8">
    <source>
        <dbReference type="ARBA" id="ARBA00023012"/>
    </source>
</evidence>
<feature type="transmembrane region" description="Helical" evidence="10">
    <location>
        <begin position="103"/>
        <end position="124"/>
    </location>
</feature>
<dbReference type="RefSeq" id="WP_376979935.1">
    <property type="nucleotide sequence ID" value="NZ_JBHLSV010000008.1"/>
</dbReference>
<dbReference type="InterPro" id="IPR011712">
    <property type="entry name" value="Sig_transdc_His_kin_sub3_dim/P"/>
</dbReference>
<dbReference type="EC" id="2.7.13.3" evidence="2"/>
<evidence type="ECO:0000256" key="3">
    <source>
        <dbReference type="ARBA" id="ARBA00022553"/>
    </source>
</evidence>
<proteinExistence type="predicted"/>
<keyword evidence="13" id="KW-1185">Reference proteome</keyword>
<feature type="domain" description="Signal transduction histidine kinase subgroup 3 dimerisation and phosphoacceptor" evidence="11">
    <location>
        <begin position="183"/>
        <end position="248"/>
    </location>
</feature>
<keyword evidence="8" id="KW-0902">Two-component regulatory system</keyword>
<organism evidence="12 13">
    <name type="scientific">Brachybacterium hainanense</name>
    <dbReference type="NCBI Taxonomy" id="1541174"/>
    <lineage>
        <taxon>Bacteria</taxon>
        <taxon>Bacillati</taxon>
        <taxon>Actinomycetota</taxon>
        <taxon>Actinomycetes</taxon>
        <taxon>Micrococcales</taxon>
        <taxon>Dermabacteraceae</taxon>
        <taxon>Brachybacterium</taxon>
    </lineage>
</organism>
<reference evidence="12 13" key="1">
    <citation type="submission" date="2024-09" db="EMBL/GenBank/DDBJ databases">
        <authorList>
            <person name="Sun Q."/>
            <person name="Mori K."/>
        </authorList>
    </citation>
    <scope>NUCLEOTIDE SEQUENCE [LARGE SCALE GENOMIC DNA]</scope>
    <source>
        <strain evidence="12 13">CICC 10874</strain>
    </source>
</reference>
<evidence type="ECO:0000256" key="4">
    <source>
        <dbReference type="ARBA" id="ARBA00022679"/>
    </source>
</evidence>
<dbReference type="EMBL" id="JBHLSV010000008">
    <property type="protein sequence ID" value="MFC0674001.1"/>
    <property type="molecule type" value="Genomic_DNA"/>
</dbReference>
<evidence type="ECO:0000256" key="2">
    <source>
        <dbReference type="ARBA" id="ARBA00012438"/>
    </source>
</evidence>
<evidence type="ECO:0000256" key="5">
    <source>
        <dbReference type="ARBA" id="ARBA00022741"/>
    </source>
</evidence>
<comment type="catalytic activity">
    <reaction evidence="1">
        <text>ATP + protein L-histidine = ADP + protein N-phospho-L-histidine.</text>
        <dbReference type="EC" id="2.7.13.3"/>
    </reaction>
</comment>
<protein>
    <recommendedName>
        <fullName evidence="2">histidine kinase</fullName>
        <ecNumber evidence="2">2.7.13.3</ecNumber>
    </recommendedName>
</protein>
<keyword evidence="10" id="KW-0812">Transmembrane</keyword>
<dbReference type="GO" id="GO:0016301">
    <property type="term" value="F:kinase activity"/>
    <property type="evidence" value="ECO:0007669"/>
    <property type="project" value="UniProtKB-KW"/>
</dbReference>
<name>A0ABV6RAI4_9MICO</name>
<keyword evidence="4" id="KW-0808">Transferase</keyword>
<keyword evidence="10" id="KW-1133">Transmembrane helix</keyword>
<comment type="caution">
    <text evidence="12">The sequence shown here is derived from an EMBL/GenBank/DDBJ whole genome shotgun (WGS) entry which is preliminary data.</text>
</comment>
<dbReference type="CDD" id="cd16917">
    <property type="entry name" value="HATPase_UhpB-NarQ-NarX-like"/>
    <property type="match status" value="1"/>
</dbReference>
<gene>
    <name evidence="12" type="ORF">ACFFF6_08545</name>
</gene>
<feature type="coiled-coil region" evidence="9">
    <location>
        <begin position="158"/>
        <end position="185"/>
    </location>
</feature>
<evidence type="ECO:0000313" key="13">
    <source>
        <dbReference type="Proteomes" id="UP001589793"/>
    </source>
</evidence>
<dbReference type="InterPro" id="IPR050482">
    <property type="entry name" value="Sensor_HK_TwoCompSys"/>
</dbReference>
<dbReference type="PANTHER" id="PTHR24421">
    <property type="entry name" value="NITRATE/NITRITE SENSOR PROTEIN NARX-RELATED"/>
    <property type="match status" value="1"/>
</dbReference>
<dbReference type="InterPro" id="IPR036890">
    <property type="entry name" value="HATPase_C_sf"/>
</dbReference>
<feature type="transmembrane region" description="Helical" evidence="10">
    <location>
        <begin position="21"/>
        <end position="41"/>
    </location>
</feature>
<dbReference type="Proteomes" id="UP001589793">
    <property type="component" value="Unassembled WGS sequence"/>
</dbReference>
<keyword evidence="3" id="KW-0597">Phosphoprotein</keyword>
<dbReference type="Pfam" id="PF07730">
    <property type="entry name" value="HisKA_3"/>
    <property type="match status" value="1"/>
</dbReference>
<feature type="transmembrane region" description="Helical" evidence="10">
    <location>
        <begin position="47"/>
        <end position="64"/>
    </location>
</feature>
<evidence type="ECO:0000256" key="9">
    <source>
        <dbReference type="SAM" id="Coils"/>
    </source>
</evidence>
<evidence type="ECO:0000259" key="11">
    <source>
        <dbReference type="Pfam" id="PF07730"/>
    </source>
</evidence>
<keyword evidence="9" id="KW-0175">Coiled coil</keyword>